<dbReference type="Proteomes" id="UP001634394">
    <property type="component" value="Unassembled WGS sequence"/>
</dbReference>
<evidence type="ECO:0000256" key="1">
    <source>
        <dbReference type="SAM" id="SignalP"/>
    </source>
</evidence>
<proteinExistence type="predicted"/>
<keyword evidence="1" id="KW-0732">Signal</keyword>
<protein>
    <submittedName>
        <fullName evidence="2">Uncharacterized protein</fullName>
    </submittedName>
</protein>
<accession>A0ABD3XH41</accession>
<dbReference type="AlphaFoldDB" id="A0ABD3XH41"/>
<dbReference type="EMBL" id="JBJQND010000002">
    <property type="protein sequence ID" value="KAL3884332.1"/>
    <property type="molecule type" value="Genomic_DNA"/>
</dbReference>
<feature type="signal peptide" evidence="1">
    <location>
        <begin position="1"/>
        <end position="21"/>
    </location>
</feature>
<organism evidence="2 3">
    <name type="scientific">Sinanodonta woodiana</name>
    <name type="common">Chinese pond mussel</name>
    <name type="synonym">Anodonta woodiana</name>
    <dbReference type="NCBI Taxonomy" id="1069815"/>
    <lineage>
        <taxon>Eukaryota</taxon>
        <taxon>Metazoa</taxon>
        <taxon>Spiralia</taxon>
        <taxon>Lophotrochozoa</taxon>
        <taxon>Mollusca</taxon>
        <taxon>Bivalvia</taxon>
        <taxon>Autobranchia</taxon>
        <taxon>Heteroconchia</taxon>
        <taxon>Palaeoheterodonta</taxon>
        <taxon>Unionida</taxon>
        <taxon>Unionoidea</taxon>
        <taxon>Unionidae</taxon>
        <taxon>Unioninae</taxon>
        <taxon>Sinanodonta</taxon>
    </lineage>
</organism>
<evidence type="ECO:0000313" key="3">
    <source>
        <dbReference type="Proteomes" id="UP001634394"/>
    </source>
</evidence>
<sequence>MSPTHVLLLIVIACVTAFVYGDGGKPPKVCRYSSDGPVCRSNTECSDPEVHCYRKPGQPYGRCCVKRPYACPIGRINSNRYGDPEGFPPLVHRCPPYPFFCHAGYHCRTQTGGPTEFYGVCCPLMLR</sequence>
<evidence type="ECO:0000313" key="2">
    <source>
        <dbReference type="EMBL" id="KAL3884332.1"/>
    </source>
</evidence>
<gene>
    <name evidence="2" type="ORF">ACJMK2_024479</name>
</gene>
<keyword evidence="3" id="KW-1185">Reference proteome</keyword>
<reference evidence="2 3" key="1">
    <citation type="submission" date="2024-11" db="EMBL/GenBank/DDBJ databases">
        <title>Chromosome-level genome assembly of the freshwater bivalve Anodonta woodiana.</title>
        <authorList>
            <person name="Chen X."/>
        </authorList>
    </citation>
    <scope>NUCLEOTIDE SEQUENCE [LARGE SCALE GENOMIC DNA]</scope>
    <source>
        <strain evidence="2">MN2024</strain>
        <tissue evidence="2">Gills</tissue>
    </source>
</reference>
<comment type="caution">
    <text evidence="2">The sequence shown here is derived from an EMBL/GenBank/DDBJ whole genome shotgun (WGS) entry which is preliminary data.</text>
</comment>
<name>A0ABD3XH41_SINWO</name>
<feature type="chain" id="PRO_5044865331" evidence="1">
    <location>
        <begin position="22"/>
        <end position="127"/>
    </location>
</feature>